<comment type="caution">
    <text evidence="1">The sequence shown here is derived from an EMBL/GenBank/DDBJ whole genome shotgun (WGS) entry which is preliminary data.</text>
</comment>
<protein>
    <submittedName>
        <fullName evidence="1">Uncharacterized protein</fullName>
    </submittedName>
</protein>
<accession>A0A0S7XQ56</accession>
<dbReference type="SUPFAM" id="SSF159501">
    <property type="entry name" value="EreA/ChaN-like"/>
    <property type="match status" value="1"/>
</dbReference>
<dbReference type="AlphaFoldDB" id="A0A0S7XQ56"/>
<gene>
    <name evidence="1" type="ORF">AMJ44_12475</name>
</gene>
<dbReference type="Gene3D" id="3.40.50.11550">
    <property type="match status" value="1"/>
</dbReference>
<reference evidence="1 2" key="1">
    <citation type="journal article" date="2015" name="Microbiome">
        <title>Genomic resolution of linkages in carbon, nitrogen, and sulfur cycling among widespread estuary sediment bacteria.</title>
        <authorList>
            <person name="Baker B.J."/>
            <person name="Lazar C.S."/>
            <person name="Teske A.P."/>
            <person name="Dick G.J."/>
        </authorList>
    </citation>
    <scope>NUCLEOTIDE SEQUENCE [LARGE SCALE GENOMIC DNA]</scope>
    <source>
        <strain evidence="1">DG_54_3</strain>
    </source>
</reference>
<name>A0A0S7XQ56_UNCSA</name>
<organism evidence="1 2">
    <name type="scientific">candidate division WOR-1 bacterium DG_54_3</name>
    <dbReference type="NCBI Taxonomy" id="1703775"/>
    <lineage>
        <taxon>Bacteria</taxon>
        <taxon>Bacillati</taxon>
        <taxon>Saganbacteria</taxon>
    </lineage>
</organism>
<evidence type="ECO:0000313" key="2">
    <source>
        <dbReference type="Proteomes" id="UP000051861"/>
    </source>
</evidence>
<dbReference type="EMBL" id="LIZX01000171">
    <property type="protein sequence ID" value="KPJ64629.1"/>
    <property type="molecule type" value="Genomic_DNA"/>
</dbReference>
<sequence length="277" mass="31259">MTSSIVFPIDIFVSTLPPQQGKSDDIEEVLGKLTKNSPILLFGYTHREKPAHPSAIAVFTKEILPVMKKRGYRDLVIEVFPAGEPDDPIEQELKQFNATGKIGEEMLKFINVLDGSNFVLLLWTAHKLGIQIHSGGVDYATREETVLHSDFVLGNSEAFKKANEQIVKNAQTKILGLHKQKRKVFALNGCLHNDLDPLPEKAFQSFGAPLVKDTPNVLEIDLVIPELSLRKSYYKDLALTKIQKKNWRNFVPKQGVKLVPGKSKKSYLIFWPWGKRD</sequence>
<evidence type="ECO:0000313" key="1">
    <source>
        <dbReference type="EMBL" id="KPJ64629.1"/>
    </source>
</evidence>
<dbReference type="Proteomes" id="UP000051861">
    <property type="component" value="Unassembled WGS sequence"/>
</dbReference>
<proteinExistence type="predicted"/>